<reference evidence="2 3" key="1">
    <citation type="submission" date="2015-03" db="EMBL/GenBank/DDBJ databases">
        <title>Genome assembly of Sandaracinus amylolyticus DSM 53668.</title>
        <authorList>
            <person name="Sharma G."/>
            <person name="Subramanian S."/>
        </authorList>
    </citation>
    <scope>NUCLEOTIDE SEQUENCE [LARGE SCALE GENOMIC DNA]</scope>
    <source>
        <strain evidence="2 3">DSM 53668</strain>
    </source>
</reference>
<proteinExistence type="predicted"/>
<evidence type="ECO:0000313" key="3">
    <source>
        <dbReference type="Proteomes" id="UP000034883"/>
    </source>
</evidence>
<feature type="signal peptide" evidence="1">
    <location>
        <begin position="1"/>
        <end position="28"/>
    </location>
</feature>
<dbReference type="AlphaFoldDB" id="A0A0F6SHJ5"/>
<accession>A0A0F6SHJ5</accession>
<evidence type="ECO:0008006" key="4">
    <source>
        <dbReference type="Google" id="ProtNLM"/>
    </source>
</evidence>
<protein>
    <recommendedName>
        <fullName evidence="4">Lipoprotein</fullName>
    </recommendedName>
</protein>
<feature type="chain" id="PRO_5002510036" description="Lipoprotein" evidence="1">
    <location>
        <begin position="29"/>
        <end position="152"/>
    </location>
</feature>
<keyword evidence="1" id="KW-0732">Signal</keyword>
<evidence type="ECO:0000313" key="2">
    <source>
        <dbReference type="EMBL" id="AKF10554.1"/>
    </source>
</evidence>
<dbReference type="STRING" id="927083.DB32_007703"/>
<evidence type="ECO:0000256" key="1">
    <source>
        <dbReference type="SAM" id="SignalP"/>
    </source>
</evidence>
<name>A0A0F6SHJ5_9BACT</name>
<dbReference type="KEGG" id="samy:DB32_007703"/>
<sequence>MARRSGGAMRRALLLAIVLAGCGCPCDATDIARDLAGDGATDCGFVRLGDDPAPVLACAEQAIAEERAFSAGFARFGIDSEVRTYVTRREDGSARALSYDGDPSGGDGACPRLVAFRCVGPIERRTDGFGPRSVTILACSTSSTEEAVLCDR</sequence>
<organism evidence="2 3">
    <name type="scientific">Sandaracinus amylolyticus</name>
    <dbReference type="NCBI Taxonomy" id="927083"/>
    <lineage>
        <taxon>Bacteria</taxon>
        <taxon>Pseudomonadati</taxon>
        <taxon>Myxococcota</taxon>
        <taxon>Polyangia</taxon>
        <taxon>Polyangiales</taxon>
        <taxon>Sandaracinaceae</taxon>
        <taxon>Sandaracinus</taxon>
    </lineage>
</organism>
<keyword evidence="3" id="KW-1185">Reference proteome</keyword>
<gene>
    <name evidence="2" type="ORF">DB32_007703</name>
</gene>
<dbReference type="Proteomes" id="UP000034883">
    <property type="component" value="Chromosome"/>
</dbReference>
<dbReference type="PROSITE" id="PS51257">
    <property type="entry name" value="PROKAR_LIPOPROTEIN"/>
    <property type="match status" value="1"/>
</dbReference>
<dbReference type="EMBL" id="CP011125">
    <property type="protein sequence ID" value="AKF10554.1"/>
    <property type="molecule type" value="Genomic_DNA"/>
</dbReference>